<dbReference type="AlphaFoldDB" id="A0ABD5PDP9"/>
<keyword evidence="2" id="KW-1185">Reference proteome</keyword>
<dbReference type="RefSeq" id="WP_267623358.1">
    <property type="nucleotide sequence ID" value="NZ_JAODIW010000008.1"/>
</dbReference>
<evidence type="ECO:0000313" key="1">
    <source>
        <dbReference type="EMBL" id="MFC4358829.1"/>
    </source>
</evidence>
<sequence length="82" mass="8959">MTDESSVPRVPAVVRQLRARLRGRRGARSRLFRTDSDTTRTHTGYFCRTCGAGFEGRHGTCPQCGGGMIERGVETGGEADSR</sequence>
<name>A0ABD5PDP9_9EURY</name>
<reference evidence="1 2" key="1">
    <citation type="journal article" date="2019" name="Int. J. Syst. Evol. Microbiol.">
        <title>The Global Catalogue of Microorganisms (GCM) 10K type strain sequencing project: providing services to taxonomists for standard genome sequencing and annotation.</title>
        <authorList>
            <consortium name="The Broad Institute Genomics Platform"/>
            <consortium name="The Broad Institute Genome Sequencing Center for Infectious Disease"/>
            <person name="Wu L."/>
            <person name="Ma J."/>
        </authorList>
    </citation>
    <scope>NUCLEOTIDE SEQUENCE [LARGE SCALE GENOMIC DNA]</scope>
    <source>
        <strain evidence="1 2">CGMCC 1.12553</strain>
    </source>
</reference>
<accession>A0ABD5PDP9</accession>
<protein>
    <submittedName>
        <fullName evidence="1">Uncharacterized protein</fullName>
    </submittedName>
</protein>
<evidence type="ECO:0000313" key="2">
    <source>
        <dbReference type="Proteomes" id="UP001595921"/>
    </source>
</evidence>
<comment type="caution">
    <text evidence="1">The sequence shown here is derived from an EMBL/GenBank/DDBJ whole genome shotgun (WGS) entry which is preliminary data.</text>
</comment>
<proteinExistence type="predicted"/>
<dbReference type="Proteomes" id="UP001595921">
    <property type="component" value="Unassembled WGS sequence"/>
</dbReference>
<dbReference type="EMBL" id="JBHSDS010000006">
    <property type="protein sequence ID" value="MFC4358829.1"/>
    <property type="molecule type" value="Genomic_DNA"/>
</dbReference>
<gene>
    <name evidence="1" type="ORF">ACFO0N_12840</name>
</gene>
<organism evidence="1 2">
    <name type="scientific">Halobium salinum</name>
    <dbReference type="NCBI Taxonomy" id="1364940"/>
    <lineage>
        <taxon>Archaea</taxon>
        <taxon>Methanobacteriati</taxon>
        <taxon>Methanobacteriota</taxon>
        <taxon>Stenosarchaea group</taxon>
        <taxon>Halobacteria</taxon>
        <taxon>Halobacteriales</taxon>
        <taxon>Haloferacaceae</taxon>
        <taxon>Halobium</taxon>
    </lineage>
</organism>